<dbReference type="Gene3D" id="3.40.605.10">
    <property type="entry name" value="Aldehyde Dehydrogenase, Chain A, domain 1"/>
    <property type="match status" value="1"/>
</dbReference>
<dbReference type="PANTHER" id="PTHR42804:SF1">
    <property type="entry name" value="ALDEHYDE DEHYDROGENASE-RELATED"/>
    <property type="match status" value="1"/>
</dbReference>
<dbReference type="EMBL" id="BRZI01000016">
    <property type="protein sequence ID" value="GLD30691.1"/>
    <property type="molecule type" value="Genomic_DNA"/>
</dbReference>
<keyword evidence="6" id="KW-1185">Reference proteome</keyword>
<dbReference type="Proteomes" id="UP001165663">
    <property type="component" value="Unassembled WGS sequence"/>
</dbReference>
<dbReference type="Pfam" id="PF00171">
    <property type="entry name" value="Aldedh"/>
    <property type="match status" value="1"/>
</dbReference>
<feature type="domain" description="Aldehyde dehydrogenase" evidence="3">
    <location>
        <begin position="24"/>
        <end position="483"/>
    </location>
</feature>
<dbReference type="InterPro" id="IPR016161">
    <property type="entry name" value="Ald_DH/histidinol_DH"/>
</dbReference>
<reference evidence="5" key="1">
    <citation type="submission" date="2022-08" db="EMBL/GenBank/DDBJ databases">
        <title>Mycobacterium kiyosense sp. nov., scotochromogenic slow-glowing species isolated from respiratory specimens.</title>
        <authorList>
            <person name="Fukano H."/>
            <person name="Kazumi Y."/>
            <person name="Sakagami N."/>
            <person name="Ato M."/>
            <person name="Mitarai S."/>
            <person name="Hoshino Y."/>
        </authorList>
    </citation>
    <scope>NUCLEOTIDE SEQUENCE</scope>
    <source>
        <strain evidence="5">1413</strain>
        <strain evidence="4">SRL2020-028</strain>
    </source>
</reference>
<dbReference type="InterPro" id="IPR015590">
    <property type="entry name" value="Aldehyde_DH_dom"/>
</dbReference>
<evidence type="ECO:0000256" key="2">
    <source>
        <dbReference type="ARBA" id="ARBA00023002"/>
    </source>
</evidence>
<sequence length="506" mass="55088">MAADVRHYAMFINGKHVDSDDVDDICDPATEEVAATIARGTPEHVDAAVQAAREAFESGSWSRMSPTDRSAVLAKIADRLGEELDDLVALEIHANGATVRQATGFHIGYAASHLLYFAELAANYQWERQVPTQAYPTLSTNVIRREPLGVCAAIVPWNFPLLLGIWKIGPALAAGNSVVVKPDEKTPLTLLRLCEIAQECGVPDGVLNLVTGPGPTVGARLAEHPDVDKVAFTGSTAVGREIMRLAAGTVKKVSLELGGKGAQILLEDADLDVAIDGALFGCMLYSGQICESGTRLLVPDDMYDLVVDRLVDRASSLKLGDTTDFDTDVGPVISARQRDRVLGFLDSARRDGAKVVLGGGVPDGDRFRKGYWIEPTIVSEVRNDMEIAREEIFGPVLCVLRYTDEDDAIRQANDSQYGLSAGVWSTDYERAVEIAGRLRAGTIWINNWHQIDPALPFGGYKQSGLGRELGEQSLDEYTETKHVHLDLTQKVERHIFDALLSEPLRK</sequence>
<dbReference type="InterPro" id="IPR016162">
    <property type="entry name" value="Ald_DH_N"/>
</dbReference>
<evidence type="ECO:0000313" key="4">
    <source>
        <dbReference type="EMBL" id="GLB82371.1"/>
    </source>
</evidence>
<dbReference type="GO" id="GO:0016620">
    <property type="term" value="F:oxidoreductase activity, acting on the aldehyde or oxo group of donors, NAD or NADP as acceptor"/>
    <property type="evidence" value="ECO:0007669"/>
    <property type="project" value="InterPro"/>
</dbReference>
<dbReference type="InterPro" id="IPR016163">
    <property type="entry name" value="Ald_DH_C"/>
</dbReference>
<dbReference type="Proteomes" id="UP001064782">
    <property type="component" value="Unassembled WGS sequence"/>
</dbReference>
<name>A0A9P3UXV5_9MYCO</name>
<dbReference type="EMBL" id="BRXE01000011">
    <property type="protein sequence ID" value="GLB82371.1"/>
    <property type="molecule type" value="Genomic_DNA"/>
</dbReference>
<dbReference type="PANTHER" id="PTHR42804">
    <property type="entry name" value="ALDEHYDE DEHYDROGENASE"/>
    <property type="match status" value="1"/>
</dbReference>
<protein>
    <submittedName>
        <fullName evidence="5">Aldehyde dehydrogenase</fullName>
    </submittedName>
</protein>
<dbReference type="Gene3D" id="3.40.309.10">
    <property type="entry name" value="Aldehyde Dehydrogenase, Chain A, domain 2"/>
    <property type="match status" value="1"/>
</dbReference>
<comment type="caution">
    <text evidence="5">The sequence shown here is derived from an EMBL/GenBank/DDBJ whole genome shotgun (WGS) entry which is preliminary data.</text>
</comment>
<dbReference type="CDD" id="cd07089">
    <property type="entry name" value="ALDH_CddD-AldA-like"/>
    <property type="match status" value="1"/>
</dbReference>
<keyword evidence="2" id="KW-0560">Oxidoreductase</keyword>
<dbReference type="FunFam" id="3.40.309.10:FF:000012">
    <property type="entry name" value="Betaine aldehyde dehydrogenase"/>
    <property type="match status" value="1"/>
</dbReference>
<dbReference type="AlphaFoldDB" id="A0A9P3UXV5"/>
<evidence type="ECO:0000313" key="6">
    <source>
        <dbReference type="Proteomes" id="UP001064782"/>
    </source>
</evidence>
<evidence type="ECO:0000259" key="3">
    <source>
        <dbReference type="Pfam" id="PF00171"/>
    </source>
</evidence>
<gene>
    <name evidence="5" type="ORF">Mkiyose1413_25740</name>
    <name evidence="4" type="ORF">SRL2020028_16270</name>
</gene>
<dbReference type="SUPFAM" id="SSF53720">
    <property type="entry name" value="ALDH-like"/>
    <property type="match status" value="1"/>
</dbReference>
<proteinExistence type="inferred from homology"/>
<dbReference type="FunFam" id="3.40.605.10:FF:000007">
    <property type="entry name" value="NAD/NADP-dependent betaine aldehyde dehydrogenase"/>
    <property type="match status" value="1"/>
</dbReference>
<evidence type="ECO:0000256" key="1">
    <source>
        <dbReference type="ARBA" id="ARBA00009986"/>
    </source>
</evidence>
<accession>A0A9P3UXV5</accession>
<organism evidence="5 6">
    <name type="scientific">Mycobacterium kiyosense</name>
    <dbReference type="NCBI Taxonomy" id="2871094"/>
    <lineage>
        <taxon>Bacteria</taxon>
        <taxon>Bacillati</taxon>
        <taxon>Actinomycetota</taxon>
        <taxon>Actinomycetes</taxon>
        <taxon>Mycobacteriales</taxon>
        <taxon>Mycobacteriaceae</taxon>
        <taxon>Mycobacterium</taxon>
    </lineage>
</organism>
<dbReference type="FunFam" id="3.40.605.10:FF:000026">
    <property type="entry name" value="Aldehyde dehydrogenase, putative"/>
    <property type="match status" value="1"/>
</dbReference>
<comment type="similarity">
    <text evidence="1">Belongs to the aldehyde dehydrogenase family.</text>
</comment>
<evidence type="ECO:0000313" key="5">
    <source>
        <dbReference type="EMBL" id="GLD30691.1"/>
    </source>
</evidence>